<comment type="caution">
    <text evidence="8">The sequence shown here is derived from an EMBL/GenBank/DDBJ whole genome shotgun (WGS) entry which is preliminary data.</text>
</comment>
<comment type="subcellular location">
    <subcellularLocation>
        <location evidence="1">Cytoplasm</location>
    </subcellularLocation>
</comment>
<dbReference type="EMBL" id="LNFO01006140">
    <property type="protein sequence ID" value="KUF64278.1"/>
    <property type="molecule type" value="Genomic_DNA"/>
</dbReference>
<dbReference type="GO" id="GO:0003924">
    <property type="term" value="F:GTPase activity"/>
    <property type="evidence" value="ECO:0007669"/>
    <property type="project" value="InterPro"/>
</dbReference>
<evidence type="ECO:0000256" key="3">
    <source>
        <dbReference type="ARBA" id="ARBA00022468"/>
    </source>
</evidence>
<dbReference type="Pfam" id="PF14655">
    <property type="entry name" value="RAB3GAP2_N"/>
    <property type="match status" value="1"/>
</dbReference>
<dbReference type="OrthoDB" id="38572at2759"/>
<evidence type="ECO:0000313" key="8">
    <source>
        <dbReference type="EMBL" id="KUF64278.1"/>
    </source>
</evidence>
<reference evidence="8 9" key="1">
    <citation type="submission" date="2015-11" db="EMBL/GenBank/DDBJ databases">
        <title>Genomes and virulence difference between two physiological races of Phytophthora nicotianae.</title>
        <authorList>
            <person name="Liu H."/>
            <person name="Ma X."/>
            <person name="Yu H."/>
            <person name="Fang D."/>
            <person name="Li Y."/>
            <person name="Wang X."/>
            <person name="Wang W."/>
            <person name="Dong Y."/>
            <person name="Xiao B."/>
        </authorList>
    </citation>
    <scope>NUCLEOTIDE SEQUENCE [LARGE SCALE GENOMIC DNA]</scope>
    <source>
        <strain evidence="9">race 0</strain>
    </source>
</reference>
<feature type="domain" description="Rab3-GAP regulatory subunit N-terminal" evidence="6">
    <location>
        <begin position="90"/>
        <end position="435"/>
    </location>
</feature>
<evidence type="ECO:0000313" key="9">
    <source>
        <dbReference type="Proteomes" id="UP000052943"/>
    </source>
</evidence>
<dbReference type="Pfam" id="PF14656">
    <property type="entry name" value="RAB3GAP2_C"/>
    <property type="match status" value="1"/>
</dbReference>
<dbReference type="PROSITE" id="PS51419">
    <property type="entry name" value="RAB"/>
    <property type="match status" value="1"/>
</dbReference>
<proteinExistence type="inferred from homology"/>
<dbReference type="Pfam" id="PF00071">
    <property type="entry name" value="Ras"/>
    <property type="match status" value="2"/>
</dbReference>
<dbReference type="STRING" id="4790.A0A0W8AXF6"/>
<gene>
    <name evidence="8" type="ORF">AM587_10005606</name>
</gene>
<dbReference type="InterPro" id="IPR029257">
    <property type="entry name" value="RAB3GAP2_C"/>
</dbReference>
<dbReference type="SMART" id="SM00175">
    <property type="entry name" value="RAB"/>
    <property type="match status" value="1"/>
</dbReference>
<evidence type="ECO:0000256" key="2">
    <source>
        <dbReference type="ARBA" id="ARBA00008153"/>
    </source>
</evidence>
<protein>
    <submittedName>
        <fullName evidence="8">Ras-related protein RAB1BV</fullName>
    </submittedName>
</protein>
<evidence type="ECO:0000256" key="1">
    <source>
        <dbReference type="ARBA" id="ARBA00004496"/>
    </source>
</evidence>
<accession>A0A0W8AXF6</accession>
<sequence>MASSAAHAASKLPSSDSEDALAVALRVDSSSLRSNEAPDAPVSLYDDPQVRLDVAEDLTLLLGFERKIYSVGVQKDMENDGQTTASLRVIVDTESVHLEEDEQVADVKWLDRERFCAGYTSGIVRIFNRVGKLLFEQKLHGSAVHKLDVNRNAATIMAPRRASVMLSDEPDMEGELWVLYTDSTVAIIQISEILAKLNSVFGPAQASKFRKYSLRDQKDIVAAIPCGPVRPTIFQSHSRLGVYTIISAGSAPFLAFYQAGNDQNSIIHLAHIATAIASRAAGAVWNFATSWGWRRDTGESATGEEGQTEYTQLGSGAIDAAAEHVPAPIDTTRSIYEDERRRCRVLVLSPTGRLAAVSDTLGRILLVDTARMLVVRMWKGYRNAQCGWMQGSEGARRPPGLYLVIYSAQRGIVEVWRARYGPRVFSFAVGNSAKLFTQFDPVSRRTKCIVLCETSDNVSELIELKPGLPNASILMKYFTQNKLQEENFLLHQVIGGLQAFVKKKRADATHTLEQDSLEPLLDDIGSLSSSTTIQTLLDVLLNADMILLNASFLLKALEKLQLALKNGMSSRTPTGVELSLQWKLLWQHRLVSTFIGFQAEFERGKHALTAMMQTSTRDIMSRSSTKEQESGPLPRVLPWLELFRRAGLALDDESCSRTCKAIDSASQLTAWEFMEFFSMPFSDPDLPRRRDILSLFEVAETKEEFLRDAFRVLKTPIFRKFSTTAQRDCLFTFILAPVLSSVFAVQELQQLHSAIFLTEDILTRLFIEWYFSLPLGAVLALPPPSKSSSLQRWLQPYFVISDVETAIEEEGDDNAKTPFVSSETYLRRLRGCSSSLVEIFNSCWKTPKLFHGFVLSEHCGWGEKQSAKHAEEDTFGKYSSAGSGARWIILQDCIAKTVHLSLRLGKVGRLSVDAVEHVDDIMRSIAVIQINDGHEAGEDDAAVQLPKDHVEVSMGDDGTDGWVATMEDCRKAAQMKDWAAVLRAYPQLANKDALCCFRVGILCAAWNAERSDMRQLEDALLELDCVASLQVKAAMAAYIWERYIRVHVVTLITFWEESAAGRKPQRGLQPQVARRFFGIIRSLLVTLLTAVKAVSVVRVVSSANDQDEPESDYDDETSDADAESDEDDDNLSRIAVFKMESLTQSIKWRCRVRDLHLVFRQRWPPSHDTSALMQVLQGFKFDMVSVTQIADHISLVMLLDSFAATSVTPISVVKLFSNNGRHLCRPDSFLMTQQIAQSSEEETKSISQDRTKFLKELLRHDETLGFALAEAFGLPLEVIREEYVLFLYQSGRDERADLAIEKMQRPERLVLKLGAIARARLSLILRRMKTEAEYAVVMSMLPADTFSWVISDTKPPLVADPLVEKLDLTPSLTSTHYLLLKCLAMISPTGEEFEKVSAIIDFKVKTIDVDGKRIKLQIWDTAGQERFRTITTDIRNWMTQIRQNASSNVNKILIGNKCDVDPSERAVTTKQGQDLADEFGIKFFETSAKSNHNIDEAFRSIAVDIQKRLAESEHDRLDVANGSKFRVDESQDQAKDGCCA</sequence>
<dbReference type="GO" id="GO:0005525">
    <property type="term" value="F:GTP binding"/>
    <property type="evidence" value="ECO:0007669"/>
    <property type="project" value="InterPro"/>
</dbReference>
<comment type="similarity">
    <text evidence="2">Belongs to the Rab3-GAP regulatory subunit family.</text>
</comment>
<name>A0A0W8AXF6_PHYNI</name>
<dbReference type="PROSITE" id="PS51421">
    <property type="entry name" value="RAS"/>
    <property type="match status" value="1"/>
</dbReference>
<feature type="domain" description="Rab3GAP regulatory subunit C-terminal" evidence="7">
    <location>
        <begin position="1262"/>
        <end position="1386"/>
    </location>
</feature>
<evidence type="ECO:0000256" key="5">
    <source>
        <dbReference type="SAM" id="MobiDB-lite"/>
    </source>
</evidence>
<evidence type="ECO:0000256" key="4">
    <source>
        <dbReference type="ARBA" id="ARBA00022490"/>
    </source>
</evidence>
<evidence type="ECO:0000259" key="7">
    <source>
        <dbReference type="Pfam" id="PF14656"/>
    </source>
</evidence>
<feature type="region of interest" description="Disordered" evidence="5">
    <location>
        <begin position="1105"/>
        <end position="1128"/>
    </location>
</feature>
<dbReference type="GO" id="GO:0005737">
    <property type="term" value="C:cytoplasm"/>
    <property type="evidence" value="ECO:0007669"/>
    <property type="project" value="UniProtKB-SubCell"/>
</dbReference>
<dbReference type="Gene3D" id="3.40.50.300">
    <property type="entry name" value="P-loop containing nucleotide triphosphate hydrolases"/>
    <property type="match status" value="2"/>
</dbReference>
<dbReference type="PANTHER" id="PTHR12472:SF0">
    <property type="entry name" value="RAB3 GTPASE-ACTIVATING PROTEIN NON-CATALYTIC SUBUNIT"/>
    <property type="match status" value="1"/>
</dbReference>
<dbReference type="InterPro" id="IPR032839">
    <property type="entry name" value="RAB3GAP_N"/>
</dbReference>
<evidence type="ECO:0000259" key="6">
    <source>
        <dbReference type="Pfam" id="PF14655"/>
    </source>
</evidence>
<dbReference type="GO" id="GO:0005096">
    <property type="term" value="F:GTPase activator activity"/>
    <property type="evidence" value="ECO:0007669"/>
    <property type="project" value="UniProtKB-KW"/>
</dbReference>
<keyword evidence="3" id="KW-0343">GTPase activation</keyword>
<organism evidence="8 9">
    <name type="scientific">Phytophthora nicotianae</name>
    <name type="common">Potato buckeye rot agent</name>
    <name type="synonym">Phytophthora parasitica</name>
    <dbReference type="NCBI Taxonomy" id="4792"/>
    <lineage>
        <taxon>Eukaryota</taxon>
        <taxon>Sar</taxon>
        <taxon>Stramenopiles</taxon>
        <taxon>Oomycota</taxon>
        <taxon>Peronosporomycetes</taxon>
        <taxon>Peronosporales</taxon>
        <taxon>Peronosporaceae</taxon>
        <taxon>Phytophthora</taxon>
    </lineage>
</organism>
<dbReference type="InterPro" id="IPR001806">
    <property type="entry name" value="Small_GTPase"/>
</dbReference>
<dbReference type="PANTHER" id="PTHR12472">
    <property type="entry name" value="RAB3-GAP REGULATORY DOMAIN"/>
    <property type="match status" value="1"/>
</dbReference>
<dbReference type="Proteomes" id="UP000052943">
    <property type="component" value="Unassembled WGS sequence"/>
</dbReference>
<dbReference type="SMART" id="SM00174">
    <property type="entry name" value="RHO"/>
    <property type="match status" value="1"/>
</dbReference>
<keyword evidence="4" id="KW-0963">Cytoplasm</keyword>
<dbReference type="SUPFAM" id="SSF52540">
    <property type="entry name" value="P-loop containing nucleoside triphosphate hydrolases"/>
    <property type="match status" value="1"/>
</dbReference>
<dbReference type="InterPro" id="IPR026059">
    <property type="entry name" value="Rab3GAP2"/>
</dbReference>
<dbReference type="SMART" id="SM00173">
    <property type="entry name" value="RAS"/>
    <property type="match status" value="1"/>
</dbReference>
<dbReference type="InterPro" id="IPR027417">
    <property type="entry name" value="P-loop_NTPase"/>
</dbReference>